<dbReference type="SUPFAM" id="SSF54106">
    <property type="entry name" value="LysM domain"/>
    <property type="match status" value="1"/>
</dbReference>
<dbReference type="InterPro" id="IPR036779">
    <property type="entry name" value="LysM_dom_sf"/>
</dbReference>
<comment type="caution">
    <text evidence="3">The sequence shown here is derived from an EMBL/GenBank/DDBJ whole genome shotgun (WGS) entry which is preliminary data.</text>
</comment>
<feature type="chain" id="PRO_5024956076" evidence="1">
    <location>
        <begin position="23"/>
        <end position="283"/>
    </location>
</feature>
<evidence type="ECO:0000259" key="2">
    <source>
        <dbReference type="PROSITE" id="PS51782"/>
    </source>
</evidence>
<gene>
    <name evidence="3" type="ORF">F0P94_05270</name>
</gene>
<keyword evidence="4" id="KW-1185">Reference proteome</keyword>
<dbReference type="InterPro" id="IPR018392">
    <property type="entry name" value="LysM"/>
</dbReference>
<evidence type="ECO:0000313" key="3">
    <source>
        <dbReference type="EMBL" id="KAA9340840.1"/>
    </source>
</evidence>
<feature type="domain" description="LysM" evidence="2">
    <location>
        <begin position="179"/>
        <end position="224"/>
    </location>
</feature>
<dbReference type="AlphaFoldDB" id="A0A5N1J7Q7"/>
<protein>
    <submittedName>
        <fullName evidence="3">DUF1571 domain-containing protein</fullName>
    </submittedName>
</protein>
<accession>A0A5N1J7Q7</accession>
<organism evidence="3 4">
    <name type="scientific">Adhaeribacter soli</name>
    <dbReference type="NCBI Taxonomy" id="2607655"/>
    <lineage>
        <taxon>Bacteria</taxon>
        <taxon>Pseudomonadati</taxon>
        <taxon>Bacteroidota</taxon>
        <taxon>Cytophagia</taxon>
        <taxon>Cytophagales</taxon>
        <taxon>Hymenobacteraceae</taxon>
        <taxon>Adhaeribacter</taxon>
    </lineage>
</organism>
<dbReference type="Gene3D" id="3.10.350.10">
    <property type="entry name" value="LysM domain"/>
    <property type="match status" value="1"/>
</dbReference>
<dbReference type="PROSITE" id="PS51782">
    <property type="entry name" value="LYSM"/>
    <property type="match status" value="1"/>
</dbReference>
<sequence>MKKYFRSGLLPALLILLSFRPAAPTPTQLIDQMLEAGRKVQILKFTLHKQERIKGKMVAETSVVKLQQKPFKVYLKYETPNPGMEVLFVSGQNNNEAFICPASFPWTTLSLNPNGSTMRAGQHHTLFEAGFSQILSVTDFILKKYGTQAENMLSTNGTVNWNGINCYSLTLENPNFRYVPYTLAKGENLLTIAQKLKLSEYMLLELNPELDNYTDGEAGQKIKIPTDYARKISLLLDPKTSLPVQIKIYDDKGLFEQYEYRNLQVNPAIDPAEFTKTYKGYKF</sequence>
<dbReference type="Pfam" id="PF07608">
    <property type="entry name" value="DUF1571"/>
    <property type="match status" value="2"/>
</dbReference>
<name>A0A5N1J7Q7_9BACT</name>
<evidence type="ECO:0000313" key="4">
    <source>
        <dbReference type="Proteomes" id="UP000326570"/>
    </source>
</evidence>
<keyword evidence="1" id="KW-0732">Signal</keyword>
<dbReference type="EMBL" id="VTWT01000002">
    <property type="protein sequence ID" value="KAA9340840.1"/>
    <property type="molecule type" value="Genomic_DNA"/>
</dbReference>
<evidence type="ECO:0000256" key="1">
    <source>
        <dbReference type="SAM" id="SignalP"/>
    </source>
</evidence>
<dbReference type="RefSeq" id="WP_150902767.1">
    <property type="nucleotide sequence ID" value="NZ_VTWT01000002.1"/>
</dbReference>
<feature type="signal peptide" evidence="1">
    <location>
        <begin position="1"/>
        <end position="22"/>
    </location>
</feature>
<dbReference type="Proteomes" id="UP000326570">
    <property type="component" value="Unassembled WGS sequence"/>
</dbReference>
<reference evidence="3 4" key="1">
    <citation type="submission" date="2019-09" db="EMBL/GenBank/DDBJ databases">
        <title>Genome sequence of Adhaeribacter sp. M2.</title>
        <authorList>
            <person name="Srinivasan S."/>
        </authorList>
    </citation>
    <scope>NUCLEOTIDE SEQUENCE [LARGE SCALE GENOMIC DNA]</scope>
    <source>
        <strain evidence="3 4">M2</strain>
    </source>
</reference>
<dbReference type="CDD" id="cd00118">
    <property type="entry name" value="LysM"/>
    <property type="match status" value="1"/>
</dbReference>
<proteinExistence type="predicted"/>
<dbReference type="InterPro" id="IPR011465">
    <property type="entry name" value="DUF1571"/>
</dbReference>